<keyword evidence="3 5" id="KW-1133">Transmembrane helix</keyword>
<keyword evidence="4 5" id="KW-0472">Membrane</keyword>
<accession>A0A182E9B6</accession>
<feature type="transmembrane region" description="Helical" evidence="5">
    <location>
        <begin position="178"/>
        <end position="198"/>
    </location>
</feature>
<organism evidence="9">
    <name type="scientific">Onchocerca ochengi</name>
    <name type="common">Filarial nematode worm</name>
    <dbReference type="NCBI Taxonomy" id="42157"/>
    <lineage>
        <taxon>Eukaryota</taxon>
        <taxon>Metazoa</taxon>
        <taxon>Ecdysozoa</taxon>
        <taxon>Nematoda</taxon>
        <taxon>Chromadorea</taxon>
        <taxon>Rhabditida</taxon>
        <taxon>Spirurina</taxon>
        <taxon>Spiruromorpha</taxon>
        <taxon>Filarioidea</taxon>
        <taxon>Onchocercidae</taxon>
        <taxon>Onchocerca</taxon>
    </lineage>
</organism>
<dbReference type="Pfam" id="PF01027">
    <property type="entry name" value="Bax1-I"/>
    <property type="match status" value="1"/>
</dbReference>
<sequence length="301" mass="33519">MAQQFGYGQSPYSGQSQYPGQPPFPGQPPYQQQGYGGNQYQQGPPPPGFNPQVYMPPPPMHPGVDAYVENGEIKSDFGFNSASVRAAFVRKVFVLVGIMLTVVTLMTAIPFFHQGTMTFVRSTPSVYLLSYFVFLVVYFTLMCCESVRRSFPGNLVALSILTLAIGYMTMMLCSYHQLVSVLLCLIITVVCCSGIIIFSSQTKYDLTSMYGIMFIISMVLLVFGIVAVIAAVAFHVTWLYTIYAGFAALVFMIYLAIDVQTIMGGRKYEISPEDYIFAAIQVFMDIVYIFWMLLSLFGSNK</sequence>
<feature type="compositionally biased region" description="Low complexity" evidence="6">
    <location>
        <begin position="29"/>
        <end position="42"/>
    </location>
</feature>
<evidence type="ECO:0000256" key="5">
    <source>
        <dbReference type="RuleBase" id="RU004379"/>
    </source>
</evidence>
<evidence type="ECO:0000256" key="6">
    <source>
        <dbReference type="SAM" id="MobiDB-lite"/>
    </source>
</evidence>
<feature type="transmembrane region" description="Helical" evidence="5">
    <location>
        <begin position="275"/>
        <end position="297"/>
    </location>
</feature>
<dbReference type="GO" id="GO:0005783">
    <property type="term" value="C:endoplasmic reticulum"/>
    <property type="evidence" value="ECO:0007669"/>
    <property type="project" value="TreeGrafter"/>
</dbReference>
<reference evidence="7 8" key="2">
    <citation type="submission" date="2018-08" db="EMBL/GenBank/DDBJ databases">
        <authorList>
            <person name="Laetsch R D."/>
            <person name="Stevens L."/>
            <person name="Kumar S."/>
            <person name="Blaxter L. M."/>
        </authorList>
    </citation>
    <scope>NUCLEOTIDE SEQUENCE [LARGE SCALE GENOMIC DNA]</scope>
</reference>
<gene>
    <name evidence="7" type="ORF">NOO_LOCUS4626</name>
</gene>
<dbReference type="AlphaFoldDB" id="A0A182E9B6"/>
<evidence type="ECO:0000256" key="3">
    <source>
        <dbReference type="ARBA" id="ARBA00022989"/>
    </source>
</evidence>
<dbReference type="Proteomes" id="UP000271087">
    <property type="component" value="Unassembled WGS sequence"/>
</dbReference>
<feature type="transmembrane region" description="Helical" evidence="5">
    <location>
        <begin position="92"/>
        <end position="113"/>
    </location>
</feature>
<comment type="subcellular location">
    <subcellularLocation>
        <location evidence="1">Membrane</location>
        <topology evidence="1">Multi-pass membrane protein</topology>
    </subcellularLocation>
</comment>
<evidence type="ECO:0000256" key="2">
    <source>
        <dbReference type="ARBA" id="ARBA00022692"/>
    </source>
</evidence>
<name>A0A182E9B6_ONCOC</name>
<dbReference type="GO" id="GO:0005794">
    <property type="term" value="C:Golgi apparatus"/>
    <property type="evidence" value="ECO:0007669"/>
    <property type="project" value="TreeGrafter"/>
</dbReference>
<feature type="transmembrane region" description="Helical" evidence="5">
    <location>
        <begin position="210"/>
        <end position="234"/>
    </location>
</feature>
<evidence type="ECO:0000313" key="7">
    <source>
        <dbReference type="EMBL" id="VDK73814.1"/>
    </source>
</evidence>
<feature type="compositionally biased region" description="Pro residues" evidence="6">
    <location>
        <begin position="43"/>
        <end position="55"/>
    </location>
</feature>
<feature type="region of interest" description="Disordered" evidence="6">
    <location>
        <begin position="1"/>
        <end position="55"/>
    </location>
</feature>
<dbReference type="InterPro" id="IPR006214">
    <property type="entry name" value="Bax_inhibitor_1-related"/>
</dbReference>
<dbReference type="OrthoDB" id="7933078at2759"/>
<feature type="transmembrane region" description="Helical" evidence="5">
    <location>
        <begin position="155"/>
        <end position="172"/>
    </location>
</feature>
<proteinExistence type="inferred from homology"/>
<dbReference type="STRING" id="42157.A0A182E9B6"/>
<dbReference type="EMBL" id="UYRW01001078">
    <property type="protein sequence ID" value="VDK73814.1"/>
    <property type="molecule type" value="Genomic_DNA"/>
</dbReference>
<dbReference type="GO" id="GO:0016020">
    <property type="term" value="C:membrane"/>
    <property type="evidence" value="ECO:0007669"/>
    <property type="project" value="UniProtKB-SubCell"/>
</dbReference>
<dbReference type="WBParaSite" id="nOo.2.0.1.t04626-RA">
    <property type="protein sequence ID" value="nOo.2.0.1.t04626-RA"/>
    <property type="gene ID" value="nOo.2.0.1.g04626"/>
</dbReference>
<evidence type="ECO:0000313" key="8">
    <source>
        <dbReference type="Proteomes" id="UP000271087"/>
    </source>
</evidence>
<reference evidence="9" key="1">
    <citation type="submission" date="2016-06" db="UniProtKB">
        <authorList>
            <consortium name="WormBaseParasite"/>
        </authorList>
    </citation>
    <scope>IDENTIFICATION</scope>
</reference>
<evidence type="ECO:0000256" key="1">
    <source>
        <dbReference type="ARBA" id="ARBA00004141"/>
    </source>
</evidence>
<protein>
    <submittedName>
        <fullName evidence="9">Protein lifeguard 1-like</fullName>
    </submittedName>
</protein>
<dbReference type="CDD" id="cd10428">
    <property type="entry name" value="LFG_like"/>
    <property type="match status" value="1"/>
</dbReference>
<dbReference type="PANTHER" id="PTHR23291">
    <property type="entry name" value="BAX INHIBITOR-RELATED"/>
    <property type="match status" value="1"/>
</dbReference>
<evidence type="ECO:0000313" key="9">
    <source>
        <dbReference type="WBParaSite" id="nOo.2.0.1.t04626-RA"/>
    </source>
</evidence>
<evidence type="ECO:0000256" key="4">
    <source>
        <dbReference type="ARBA" id="ARBA00023136"/>
    </source>
</evidence>
<feature type="transmembrane region" description="Helical" evidence="5">
    <location>
        <begin position="125"/>
        <end position="143"/>
    </location>
</feature>
<keyword evidence="2 5" id="KW-0812">Transmembrane</keyword>
<keyword evidence="8" id="KW-1185">Reference proteome</keyword>
<feature type="compositionally biased region" description="Low complexity" evidence="6">
    <location>
        <begin position="1"/>
        <end position="19"/>
    </location>
</feature>
<dbReference type="PANTHER" id="PTHR23291:SF127">
    <property type="entry name" value="PROTEIN LIFEGUARD 1-LIKE"/>
    <property type="match status" value="1"/>
</dbReference>
<comment type="similarity">
    <text evidence="5">Belongs to the BI1 family.</text>
</comment>
<dbReference type="GO" id="GO:2001234">
    <property type="term" value="P:negative regulation of apoptotic signaling pathway"/>
    <property type="evidence" value="ECO:0007669"/>
    <property type="project" value="TreeGrafter"/>
</dbReference>
<feature type="transmembrane region" description="Helical" evidence="5">
    <location>
        <begin position="240"/>
        <end position="263"/>
    </location>
</feature>